<dbReference type="EMBL" id="LASW01000054">
    <property type="protein sequence ID" value="KKB98827.1"/>
    <property type="molecule type" value="Genomic_DNA"/>
</dbReference>
<dbReference type="Proteomes" id="UP000034416">
    <property type="component" value="Unassembled WGS sequence"/>
</dbReference>
<evidence type="ECO:0000313" key="4">
    <source>
        <dbReference type="Proteomes" id="UP000034416"/>
    </source>
</evidence>
<reference evidence="3 6" key="4">
    <citation type="submission" date="2018-09" db="EMBL/GenBank/DDBJ databases">
        <title>Metagenome Assembled Genomes from an Advanced Water Purification Facility.</title>
        <authorList>
            <person name="Stamps B.W."/>
            <person name="Spear J.R."/>
        </authorList>
    </citation>
    <scope>NUCLEOTIDE SEQUENCE [LARGE SCALE GENOMIC DNA]</scope>
    <source>
        <strain evidence="3">Bin_29_2</strain>
    </source>
</reference>
<proteinExistence type="predicted"/>
<name>A0A0F5MXS4_9MYCO</name>
<evidence type="ECO:0000313" key="3">
    <source>
        <dbReference type="EMBL" id="TXI54434.1"/>
    </source>
</evidence>
<evidence type="ECO:0000313" key="2">
    <source>
        <dbReference type="EMBL" id="OQZ93673.1"/>
    </source>
</evidence>
<evidence type="ECO:0000313" key="1">
    <source>
        <dbReference type="EMBL" id="KKB98827.1"/>
    </source>
</evidence>
<evidence type="ECO:0000313" key="6">
    <source>
        <dbReference type="Proteomes" id="UP000321797"/>
    </source>
</evidence>
<dbReference type="PATRIC" id="fig|342002.3.peg.57"/>
<accession>A0A0F5MXS4</accession>
<dbReference type="OrthoDB" id="4764652at2"/>
<gene>
    <name evidence="2" type="ORF">BST15_17525</name>
    <name evidence="3" type="ORF">E6Q54_14620</name>
    <name evidence="1" type="ORF">WR43_12515</name>
</gene>
<dbReference type="Proteomes" id="UP000321797">
    <property type="component" value="Unassembled WGS sequence"/>
</dbReference>
<dbReference type="EMBL" id="MVHH01000050">
    <property type="protein sequence ID" value="OQZ93673.1"/>
    <property type="molecule type" value="Genomic_DNA"/>
</dbReference>
<reference evidence="2 5" key="3">
    <citation type="submission" date="2016-12" db="EMBL/GenBank/DDBJ databases">
        <title>The new phylogeny of genus Mycobacterium.</title>
        <authorList>
            <person name="Tortoli E."/>
            <person name="Trovato A."/>
            <person name="Cirillo D.M."/>
        </authorList>
    </citation>
    <scope>NUCLEOTIDE SEQUENCE [LARGE SCALE GENOMIC DNA]</scope>
    <source>
        <strain evidence="2 5">DSM 44942</strain>
    </source>
</reference>
<organism evidence="1 4">
    <name type="scientific">Mycolicibacter arupensis</name>
    <dbReference type="NCBI Taxonomy" id="342002"/>
    <lineage>
        <taxon>Bacteria</taxon>
        <taxon>Bacillati</taxon>
        <taxon>Actinomycetota</taxon>
        <taxon>Actinomycetes</taxon>
        <taxon>Mycobacteriales</taxon>
        <taxon>Mycobacteriaceae</taxon>
        <taxon>Mycolicibacter</taxon>
    </lineage>
</organism>
<dbReference type="RefSeq" id="WP_046189925.1">
    <property type="nucleotide sequence ID" value="NZ_JACKUJ010000046.1"/>
</dbReference>
<protein>
    <submittedName>
        <fullName evidence="1">Uncharacterized protein</fullName>
    </submittedName>
</protein>
<dbReference type="Proteomes" id="UP000192327">
    <property type="component" value="Unassembled WGS sequence"/>
</dbReference>
<dbReference type="EMBL" id="SSGD01000085">
    <property type="protein sequence ID" value="TXI54434.1"/>
    <property type="molecule type" value="Genomic_DNA"/>
</dbReference>
<keyword evidence="5" id="KW-1185">Reference proteome</keyword>
<comment type="caution">
    <text evidence="1">The sequence shown here is derived from an EMBL/GenBank/DDBJ whole genome shotgun (WGS) entry which is preliminary data.</text>
</comment>
<evidence type="ECO:0000313" key="5">
    <source>
        <dbReference type="Proteomes" id="UP000192327"/>
    </source>
</evidence>
<reference evidence="1" key="2">
    <citation type="submission" date="2015-04" db="EMBL/GenBank/DDBJ databases">
        <title>Genome sequence of Mycobacterium arupense strain GUC1.</title>
        <authorList>
            <person name="Greninger A.L."/>
            <person name="Cunningham G."/>
            <person name="Chiu C.Y."/>
            <person name="Miller S."/>
        </authorList>
    </citation>
    <scope>NUCLEOTIDE SEQUENCE</scope>
    <source>
        <strain evidence="1">GUC1</strain>
    </source>
</reference>
<sequence length="164" mass="17482">MTDHVVDIADRATTVDRFVEALSALKSGRNGGQETVGIPAPMRRAAAEGLADLGFRFVEAVATQRIVMPETSWLGPHANGTTAAIDPALAKAVLADVNPDLAARVTAATTNEQREAEREALRPDVEATLQTGLALDEATSAMRMQGKYEAAVEREKRAAKERGE</sequence>
<reference evidence="4" key="1">
    <citation type="submission" date="2015-04" db="EMBL/GenBank/DDBJ databases">
        <title>Genome sequence of Mycobacterium arupense GUC1.</title>
        <authorList>
            <person name="Greninger A.L."/>
            <person name="Cunningham G."/>
            <person name="Chiu C.Y."/>
            <person name="Miller S."/>
        </authorList>
    </citation>
    <scope>NUCLEOTIDE SEQUENCE [LARGE SCALE GENOMIC DNA]</scope>
    <source>
        <strain evidence="4">GUC1</strain>
    </source>
</reference>
<dbReference type="STRING" id="342002.BST15_17525"/>
<dbReference type="AlphaFoldDB" id="A0A0F5MXS4"/>